<proteinExistence type="predicted"/>
<reference evidence="3" key="1">
    <citation type="journal article" date="2015" name="Nature">
        <title>Complex archaea that bridge the gap between prokaryotes and eukaryotes.</title>
        <authorList>
            <person name="Spang A."/>
            <person name="Saw J.H."/>
            <person name="Jorgensen S.L."/>
            <person name="Zaremba-Niedzwiedzka K."/>
            <person name="Martijn J."/>
            <person name="Lind A.E."/>
            <person name="van Eijk R."/>
            <person name="Schleper C."/>
            <person name="Guy L."/>
            <person name="Ettema T.J."/>
        </authorList>
    </citation>
    <scope>NUCLEOTIDE SEQUENCE</scope>
</reference>
<protein>
    <submittedName>
        <fullName evidence="3">Uncharacterized protein</fullName>
    </submittedName>
</protein>
<feature type="transmembrane region" description="Helical" evidence="2">
    <location>
        <begin position="6"/>
        <end position="25"/>
    </location>
</feature>
<dbReference type="AlphaFoldDB" id="A0A0F9PSY6"/>
<keyword evidence="2" id="KW-0472">Membrane</keyword>
<keyword evidence="2" id="KW-1133">Transmembrane helix</keyword>
<feature type="region of interest" description="Disordered" evidence="1">
    <location>
        <begin position="69"/>
        <end position="92"/>
    </location>
</feature>
<keyword evidence="2" id="KW-0812">Transmembrane</keyword>
<comment type="caution">
    <text evidence="3">The sequence shown here is derived from an EMBL/GenBank/DDBJ whole genome shotgun (WGS) entry which is preliminary data.</text>
</comment>
<dbReference type="EMBL" id="LAZR01004945">
    <property type="protein sequence ID" value="KKN04206.1"/>
    <property type="molecule type" value="Genomic_DNA"/>
</dbReference>
<organism evidence="3">
    <name type="scientific">marine sediment metagenome</name>
    <dbReference type="NCBI Taxonomy" id="412755"/>
    <lineage>
        <taxon>unclassified sequences</taxon>
        <taxon>metagenomes</taxon>
        <taxon>ecological metagenomes</taxon>
    </lineage>
</organism>
<name>A0A0F9PSY6_9ZZZZ</name>
<evidence type="ECO:0000313" key="3">
    <source>
        <dbReference type="EMBL" id="KKN04206.1"/>
    </source>
</evidence>
<gene>
    <name evidence="3" type="ORF">LCGC14_1099780</name>
</gene>
<sequence length="92" mass="10211">MNETDLFHILIAGMTFFVLLSILWAQDKRIVILEKLNHTLTRDLVIVTTARDGDLPTARLMAAVAKQSAGAPLLTPEPEKKKHKFTIEQSAG</sequence>
<evidence type="ECO:0000256" key="1">
    <source>
        <dbReference type="SAM" id="MobiDB-lite"/>
    </source>
</evidence>
<accession>A0A0F9PSY6</accession>
<evidence type="ECO:0000256" key="2">
    <source>
        <dbReference type="SAM" id="Phobius"/>
    </source>
</evidence>